<sequence length="184" mass="21400">MVSAGWTPWRLMRGDMSGLYLRSRTGWRARRASLRARYLRLRRRDQKNAASLQVVVSIIVTTELQMLEGLMASLIRSSTPVKTEGWINHADRHRRFHKVREDGAARPPLAFLRAGRARGVCGRCVESRWTGLLWAWRCPETPWRVGQSDRPIPTSRVDATPQYPAPPRRVRLEQFLDRQDDREE</sequence>
<feature type="region of interest" description="Disordered" evidence="1">
    <location>
        <begin position="144"/>
        <end position="184"/>
    </location>
</feature>
<dbReference type="AlphaFoldDB" id="A0A1Y2ABT2"/>
<proteinExistence type="predicted"/>
<reference evidence="2 3" key="1">
    <citation type="submission" date="2016-07" db="EMBL/GenBank/DDBJ databases">
        <title>Pervasive Adenine N6-methylation of Active Genes in Fungi.</title>
        <authorList>
            <consortium name="DOE Joint Genome Institute"/>
            <person name="Mondo S.J."/>
            <person name="Dannebaum R.O."/>
            <person name="Kuo R.C."/>
            <person name="Labutti K."/>
            <person name="Haridas S."/>
            <person name="Kuo A."/>
            <person name="Salamov A."/>
            <person name="Ahrendt S.R."/>
            <person name="Lipzen A."/>
            <person name="Sullivan W."/>
            <person name="Andreopoulos W.B."/>
            <person name="Clum A."/>
            <person name="Lindquist E."/>
            <person name="Daum C."/>
            <person name="Ramamoorthy G.K."/>
            <person name="Gryganskyi A."/>
            <person name="Culley D."/>
            <person name="Magnuson J.K."/>
            <person name="James T.Y."/>
            <person name="O'Malley M.A."/>
            <person name="Stajich J.E."/>
            <person name="Spatafora J.W."/>
            <person name="Visel A."/>
            <person name="Grigoriev I.V."/>
        </authorList>
    </citation>
    <scope>NUCLEOTIDE SEQUENCE [LARGE SCALE GENOMIC DNA]</scope>
    <source>
        <strain evidence="2 3">CBS 115471</strain>
    </source>
</reference>
<evidence type="ECO:0000256" key="1">
    <source>
        <dbReference type="SAM" id="MobiDB-lite"/>
    </source>
</evidence>
<protein>
    <submittedName>
        <fullName evidence="2">Uncharacterized protein</fullName>
    </submittedName>
</protein>
<evidence type="ECO:0000313" key="3">
    <source>
        <dbReference type="Proteomes" id="UP000193144"/>
    </source>
</evidence>
<dbReference type="EMBL" id="MCFA01000002">
    <property type="protein sequence ID" value="ORY19475.1"/>
    <property type="molecule type" value="Genomic_DNA"/>
</dbReference>
<comment type="caution">
    <text evidence="2">The sequence shown here is derived from an EMBL/GenBank/DDBJ whole genome shotgun (WGS) entry which is preliminary data.</text>
</comment>
<feature type="compositionally biased region" description="Basic and acidic residues" evidence="1">
    <location>
        <begin position="170"/>
        <end position="184"/>
    </location>
</feature>
<dbReference type="Proteomes" id="UP000193144">
    <property type="component" value="Unassembled WGS sequence"/>
</dbReference>
<organism evidence="2 3">
    <name type="scientific">Clohesyomyces aquaticus</name>
    <dbReference type="NCBI Taxonomy" id="1231657"/>
    <lineage>
        <taxon>Eukaryota</taxon>
        <taxon>Fungi</taxon>
        <taxon>Dikarya</taxon>
        <taxon>Ascomycota</taxon>
        <taxon>Pezizomycotina</taxon>
        <taxon>Dothideomycetes</taxon>
        <taxon>Pleosporomycetidae</taxon>
        <taxon>Pleosporales</taxon>
        <taxon>Lindgomycetaceae</taxon>
        <taxon>Clohesyomyces</taxon>
    </lineage>
</organism>
<accession>A0A1Y2ABT2</accession>
<evidence type="ECO:0000313" key="2">
    <source>
        <dbReference type="EMBL" id="ORY19475.1"/>
    </source>
</evidence>
<name>A0A1Y2ABT2_9PLEO</name>
<keyword evidence="3" id="KW-1185">Reference proteome</keyword>
<gene>
    <name evidence="2" type="ORF">BCR34DRAFT_130762</name>
</gene>